<proteinExistence type="predicted"/>
<keyword evidence="2" id="KW-1185">Reference proteome</keyword>
<evidence type="ECO:0000313" key="1">
    <source>
        <dbReference type="EMBL" id="KAJ2889403.1"/>
    </source>
</evidence>
<sequence length="393" mass="44031">MAISQAASRNGDRASVASNGDELSIVTSSSGGGDTAEPRNLTSATMAGSAAVVAERHDSVRSLGSASEEDENDATKWTEDQVLDYFKNVCIGDVMSDYLKDFSEHYAQYSANHDKAIEYLKLVRESSSRLNLRSDATRDAHQKLLQTLERAEKDNRVRRLRLESFLLSPVQRVMRYPLLLEALLKYTPEDHPDHEDVALALSIAGSVATEVDRKSEELVNRQRLAELQSTFDWAHLLGGVQLKLDTFTKLVGQRKFVRKGPLRKASSGKHLYAILFNDFMMLTVSDRRGGVWCYEPYRLPIQTYDLLARDPAKDQFELVNLKNSEVLQLRADTPAEAADWVKDIMKTSNHCYEIMCEALTAGIQVSKVKSVISQEAREKILQGGKPAVLSKRY</sequence>
<organism evidence="1 2">
    <name type="scientific">Coemansia aciculifera</name>
    <dbReference type="NCBI Taxonomy" id="417176"/>
    <lineage>
        <taxon>Eukaryota</taxon>
        <taxon>Fungi</taxon>
        <taxon>Fungi incertae sedis</taxon>
        <taxon>Zoopagomycota</taxon>
        <taxon>Kickxellomycotina</taxon>
        <taxon>Kickxellomycetes</taxon>
        <taxon>Kickxellales</taxon>
        <taxon>Kickxellaceae</taxon>
        <taxon>Coemansia</taxon>
    </lineage>
</organism>
<protein>
    <submittedName>
        <fullName evidence="1">Uncharacterized protein</fullName>
    </submittedName>
</protein>
<comment type="caution">
    <text evidence="1">The sequence shown here is derived from an EMBL/GenBank/DDBJ whole genome shotgun (WGS) entry which is preliminary data.</text>
</comment>
<dbReference type="Proteomes" id="UP001139981">
    <property type="component" value="Unassembled WGS sequence"/>
</dbReference>
<accession>A0ACC1LYL4</accession>
<dbReference type="EMBL" id="JANBVB010001854">
    <property type="protein sequence ID" value="KAJ2889403.1"/>
    <property type="molecule type" value="Genomic_DNA"/>
</dbReference>
<gene>
    <name evidence="1" type="ORF">IWW38_004734</name>
</gene>
<name>A0ACC1LYL4_9FUNG</name>
<reference evidence="1" key="1">
    <citation type="submission" date="2022-07" db="EMBL/GenBank/DDBJ databases">
        <title>Phylogenomic reconstructions and comparative analyses of Kickxellomycotina fungi.</title>
        <authorList>
            <person name="Reynolds N.K."/>
            <person name="Stajich J.E."/>
            <person name="Barry K."/>
            <person name="Grigoriev I.V."/>
            <person name="Crous P."/>
            <person name="Smith M.E."/>
        </authorList>
    </citation>
    <scope>NUCLEOTIDE SEQUENCE</scope>
    <source>
        <strain evidence="1">CBS 190363</strain>
    </source>
</reference>
<evidence type="ECO:0000313" key="2">
    <source>
        <dbReference type="Proteomes" id="UP001139981"/>
    </source>
</evidence>